<gene>
    <name evidence="4" type="primary">LOI1</name>
    <name evidence="4" type="ORF">KSP40_PGU006422</name>
</gene>
<evidence type="ECO:0000259" key="3">
    <source>
        <dbReference type="Pfam" id="PF14432"/>
    </source>
</evidence>
<dbReference type="Pfam" id="PF14432">
    <property type="entry name" value="DYW_deaminase"/>
    <property type="match status" value="1"/>
</dbReference>
<comment type="caution">
    <text evidence="4">The sequence shown here is derived from an EMBL/GenBank/DDBJ whole genome shotgun (WGS) entry which is preliminary data.</text>
</comment>
<dbReference type="Pfam" id="PF20431">
    <property type="entry name" value="E_motif"/>
    <property type="match status" value="1"/>
</dbReference>
<keyword evidence="1" id="KW-0677">Repeat</keyword>
<dbReference type="NCBIfam" id="TIGR00756">
    <property type="entry name" value="PPR"/>
    <property type="match status" value="4"/>
</dbReference>
<dbReference type="EMBL" id="JBBWWR010000018">
    <property type="protein sequence ID" value="KAK8943682.1"/>
    <property type="molecule type" value="Genomic_DNA"/>
</dbReference>
<sequence>MASLFGSGLQALAGAVELAVSSGSILLGRAAHAQILKSVDPPPLPSFLSNHLINMYAKLDHPSPAALLLSLDPSPSVVSFTALISGAAQNRRPLLALRLFPVLLRSSARPNDFTLPSLLKASASIPCPIAGLQLHSFSLKSGLLSDPFVSSAAINMYHKTGLISHARVLFDEMPKRNIVAWNAVMTNAVLDGRLDTAMEAFIRLRSSAEVPNEVTLCASLNACAGAECLWLGSQLHSFIVRFGFVANVSVGNALIDFYGKCASVEEARRVFDAMLNKNDVSWCSVIVACAQNADEEEAFRLYLAARKEGFVPTDFMISSILTTSSGLSGVNLGRSLHAVAVRSCLDGNIFVGSALLDMYGKCGSIEEAEQVFESMPERNFVTWNAMISGYAVQGNASNALNVFDDMTSRSEVRPNYVTLLSVMSACARGGWLTEGMELFEKMEERYGIRPRMEHFACIVDLLGRAGMEEKAYEIIKKMPMKPSVSVWGALLNACRIHGKEKLGRVAAVELFEMDPYDSGNHVLLSNIFSSAGRWEESMEVRKEMNDVGIKKEPGCSWITWKNQVHVFQAKDTSHERNSEIQALLAELRRRMTAAGYTPDTRFALYELEDEEKELEVHQHSEKLALAFGLICVPEGIAVRIYKNLRVCGDCHQAIKFISGIVGREIIVRDNVRFHRFRNYECSCGDYW</sequence>
<dbReference type="InterPro" id="IPR002885">
    <property type="entry name" value="PPR_rpt"/>
</dbReference>
<evidence type="ECO:0000256" key="2">
    <source>
        <dbReference type="PROSITE-ProRule" id="PRU00708"/>
    </source>
</evidence>
<name>A0ABR2LLI4_9ASPA</name>
<dbReference type="Pfam" id="PF01535">
    <property type="entry name" value="PPR"/>
    <property type="match status" value="5"/>
</dbReference>
<evidence type="ECO:0000313" key="4">
    <source>
        <dbReference type="EMBL" id="KAK8943682.1"/>
    </source>
</evidence>
<organism evidence="4 5">
    <name type="scientific">Platanthera guangdongensis</name>
    <dbReference type="NCBI Taxonomy" id="2320717"/>
    <lineage>
        <taxon>Eukaryota</taxon>
        <taxon>Viridiplantae</taxon>
        <taxon>Streptophyta</taxon>
        <taxon>Embryophyta</taxon>
        <taxon>Tracheophyta</taxon>
        <taxon>Spermatophyta</taxon>
        <taxon>Magnoliopsida</taxon>
        <taxon>Liliopsida</taxon>
        <taxon>Asparagales</taxon>
        <taxon>Orchidaceae</taxon>
        <taxon>Orchidoideae</taxon>
        <taxon>Orchideae</taxon>
        <taxon>Orchidinae</taxon>
        <taxon>Platanthera</taxon>
    </lineage>
</organism>
<feature type="repeat" description="PPR" evidence="2">
    <location>
        <begin position="278"/>
        <end position="312"/>
    </location>
</feature>
<dbReference type="InterPro" id="IPR011990">
    <property type="entry name" value="TPR-like_helical_dom_sf"/>
</dbReference>
<evidence type="ECO:0000256" key="1">
    <source>
        <dbReference type="ARBA" id="ARBA00022737"/>
    </source>
</evidence>
<dbReference type="Pfam" id="PF13041">
    <property type="entry name" value="PPR_2"/>
    <property type="match status" value="1"/>
</dbReference>
<dbReference type="PROSITE" id="PS51375">
    <property type="entry name" value="PPR"/>
    <property type="match status" value="3"/>
</dbReference>
<dbReference type="InterPro" id="IPR032867">
    <property type="entry name" value="DYW_dom"/>
</dbReference>
<dbReference type="InterPro" id="IPR046848">
    <property type="entry name" value="E_motif"/>
</dbReference>
<evidence type="ECO:0000313" key="5">
    <source>
        <dbReference type="Proteomes" id="UP001412067"/>
    </source>
</evidence>
<feature type="repeat" description="PPR" evidence="2">
    <location>
        <begin position="348"/>
        <end position="382"/>
    </location>
</feature>
<dbReference type="Gene3D" id="1.25.40.10">
    <property type="entry name" value="Tetratricopeptide repeat domain"/>
    <property type="match status" value="5"/>
</dbReference>
<accession>A0ABR2LLI4</accession>
<feature type="repeat" description="PPR" evidence="2">
    <location>
        <begin position="415"/>
        <end position="445"/>
    </location>
</feature>
<dbReference type="InterPro" id="IPR046960">
    <property type="entry name" value="PPR_At4g14850-like_plant"/>
</dbReference>
<dbReference type="Proteomes" id="UP001412067">
    <property type="component" value="Unassembled WGS sequence"/>
</dbReference>
<protein>
    <submittedName>
        <fullName evidence="4">Pentatricopeptide repeat-containing protein</fullName>
    </submittedName>
</protein>
<proteinExistence type="predicted"/>
<dbReference type="PANTHER" id="PTHR47926:SF398">
    <property type="entry name" value="PENTATRICOPEPTIDE REPEAT-CONTAINING PROTEIN"/>
    <property type="match status" value="1"/>
</dbReference>
<reference evidence="4 5" key="1">
    <citation type="journal article" date="2022" name="Nat. Plants">
        <title>Genomes of leafy and leafless Platanthera orchids illuminate the evolution of mycoheterotrophy.</title>
        <authorList>
            <person name="Li M.H."/>
            <person name="Liu K.W."/>
            <person name="Li Z."/>
            <person name="Lu H.C."/>
            <person name="Ye Q.L."/>
            <person name="Zhang D."/>
            <person name="Wang J.Y."/>
            <person name="Li Y.F."/>
            <person name="Zhong Z.M."/>
            <person name="Liu X."/>
            <person name="Yu X."/>
            <person name="Liu D.K."/>
            <person name="Tu X.D."/>
            <person name="Liu B."/>
            <person name="Hao Y."/>
            <person name="Liao X.Y."/>
            <person name="Jiang Y.T."/>
            <person name="Sun W.H."/>
            <person name="Chen J."/>
            <person name="Chen Y.Q."/>
            <person name="Ai Y."/>
            <person name="Zhai J.W."/>
            <person name="Wu S.S."/>
            <person name="Zhou Z."/>
            <person name="Hsiao Y.Y."/>
            <person name="Wu W.L."/>
            <person name="Chen Y.Y."/>
            <person name="Lin Y.F."/>
            <person name="Hsu J.L."/>
            <person name="Li C.Y."/>
            <person name="Wang Z.W."/>
            <person name="Zhao X."/>
            <person name="Zhong W.Y."/>
            <person name="Ma X.K."/>
            <person name="Ma L."/>
            <person name="Huang J."/>
            <person name="Chen G.Z."/>
            <person name="Huang M.Z."/>
            <person name="Huang L."/>
            <person name="Peng D.H."/>
            <person name="Luo Y.B."/>
            <person name="Zou S.Q."/>
            <person name="Chen S.P."/>
            <person name="Lan S."/>
            <person name="Tsai W.C."/>
            <person name="Van de Peer Y."/>
            <person name="Liu Z.J."/>
        </authorList>
    </citation>
    <scope>NUCLEOTIDE SEQUENCE [LARGE SCALE GENOMIC DNA]</scope>
    <source>
        <strain evidence="4">Lor288</strain>
    </source>
</reference>
<feature type="domain" description="DYW" evidence="3">
    <location>
        <begin position="595"/>
        <end position="687"/>
    </location>
</feature>
<keyword evidence="5" id="KW-1185">Reference proteome</keyword>
<dbReference type="PANTHER" id="PTHR47926">
    <property type="entry name" value="PENTATRICOPEPTIDE REPEAT-CONTAINING PROTEIN"/>
    <property type="match status" value="1"/>
</dbReference>